<keyword evidence="1" id="KW-0175">Coiled coil</keyword>
<comment type="caution">
    <text evidence="3">The sequence shown here is derived from an EMBL/GenBank/DDBJ whole genome shotgun (WGS) entry which is preliminary data.</text>
</comment>
<feature type="coiled-coil region" evidence="1">
    <location>
        <begin position="100"/>
        <end position="127"/>
    </location>
</feature>
<name>A0A7X3K5L9_9HYPH</name>
<evidence type="ECO:0000256" key="2">
    <source>
        <dbReference type="SAM" id="MobiDB-lite"/>
    </source>
</evidence>
<feature type="coiled-coil region" evidence="1">
    <location>
        <begin position="336"/>
        <end position="377"/>
    </location>
</feature>
<feature type="compositionally biased region" description="Low complexity" evidence="2">
    <location>
        <begin position="438"/>
        <end position="449"/>
    </location>
</feature>
<accession>A0A7X3K5L9</accession>
<dbReference type="EMBL" id="WQRF01000009">
    <property type="protein sequence ID" value="MVT00745.1"/>
    <property type="molecule type" value="Genomic_DNA"/>
</dbReference>
<feature type="coiled-coil region" evidence="1">
    <location>
        <begin position="232"/>
        <end position="293"/>
    </location>
</feature>
<dbReference type="Proteomes" id="UP000438106">
    <property type="component" value="Unassembled WGS sequence"/>
</dbReference>
<reference evidence="3 4" key="1">
    <citation type="submission" date="2019-12" db="EMBL/GenBank/DDBJ databases">
        <title>Devosia maris sp. nov., isolated from the deep seawater.</title>
        <authorList>
            <person name="Liu Y."/>
        </authorList>
    </citation>
    <scope>NUCLEOTIDE SEQUENCE [LARGE SCALE GENOMIC DNA]</scope>
    <source>
        <strain evidence="3 4">L53-10-65</strain>
    </source>
</reference>
<sequence length="518" mass="56826">MSIRGPQALASLEEAMRDIRREEDELSKRVSRAAERASKIREHEAELFRQLARLRLEPAVQSELDGRISAAEARARDTLKAHSKDVSRAEKAISALDAGRAELTEKRASAIALLEEQQAQLKALTAAQASKLAADPVYAAKRAETEELDRIAEQSLRKTEQAETDREEKGRPYREDPLFMYLWEAGYGTSRYKASNLIRYFDGLVANLIGFAKARPNYAMLNEIPLRLREHAERQEANVSAAEAELAALEVEAVDAAGGKPLRQAIAAGQENIEALDAEIARLEDERDAAAEVLHTLAQGKDPAFEGAAAELAAALGREDIQTLLAEARRTRTGQDDTLVAQIDEARARLREEEEESREQRERLKTLAARRRELEDIQWEFKKQRFDDPGSSFKEDRLVGDLLNDFLRGGISAASYWDQWRKSQNWAPGSEWGAGYKSTRSSQRSNRSSPWPPSGGGFQWPDSSFGGTGSRKGASKGGMSGGFGGGWGGGSSGGGFSRPRTGTSGSRKQGGFKTGGGF</sequence>
<evidence type="ECO:0000313" key="3">
    <source>
        <dbReference type="EMBL" id="MVT00745.1"/>
    </source>
</evidence>
<feature type="region of interest" description="Disordered" evidence="2">
    <location>
        <begin position="428"/>
        <end position="518"/>
    </location>
</feature>
<organism evidence="3 4">
    <name type="scientific">Devosia marina</name>
    <dbReference type="NCBI Taxonomy" id="2683198"/>
    <lineage>
        <taxon>Bacteria</taxon>
        <taxon>Pseudomonadati</taxon>
        <taxon>Pseudomonadota</taxon>
        <taxon>Alphaproteobacteria</taxon>
        <taxon>Hyphomicrobiales</taxon>
        <taxon>Devosiaceae</taxon>
        <taxon>Devosia</taxon>
    </lineage>
</organism>
<gene>
    <name evidence="3" type="ORF">GO014_17105</name>
</gene>
<feature type="coiled-coil region" evidence="1">
    <location>
        <begin position="9"/>
        <end position="36"/>
    </location>
</feature>
<feature type="region of interest" description="Disordered" evidence="2">
    <location>
        <begin position="152"/>
        <end position="171"/>
    </location>
</feature>
<protein>
    <submittedName>
        <fullName evidence="3">Uncharacterized protein</fullName>
    </submittedName>
</protein>
<dbReference type="RefSeq" id="WP_157291550.1">
    <property type="nucleotide sequence ID" value="NZ_WQRF01000009.1"/>
</dbReference>
<feature type="compositionally biased region" description="Gly residues" evidence="2">
    <location>
        <begin position="466"/>
        <end position="496"/>
    </location>
</feature>
<dbReference type="AlphaFoldDB" id="A0A7X3K5L9"/>
<proteinExistence type="predicted"/>
<evidence type="ECO:0000313" key="4">
    <source>
        <dbReference type="Proteomes" id="UP000438106"/>
    </source>
</evidence>
<keyword evidence="4" id="KW-1185">Reference proteome</keyword>
<feature type="compositionally biased region" description="Low complexity" evidence="2">
    <location>
        <begin position="497"/>
        <end position="507"/>
    </location>
</feature>
<evidence type="ECO:0000256" key="1">
    <source>
        <dbReference type="SAM" id="Coils"/>
    </source>
</evidence>